<name>A0A323V4S1_9RHOO</name>
<sequence>MRRGSARQRQAGYGYLLVLFLIAALGLGLAHTGEAWSRLAQREKETELLYRGADIARAIARYRALSPEGSPAWPQSLQDLIQDRRFPYSVRHLRRVWRDPFTGEPDWELVRAGGGIVGLRSRSGLVPLRTHGLPPELDPTAAQARRYADWVFRPVPGNDAPASGQQ</sequence>
<evidence type="ECO:0000313" key="1">
    <source>
        <dbReference type="EMBL" id="PZA18446.1"/>
    </source>
</evidence>
<dbReference type="OrthoDB" id="5608857at2"/>
<gene>
    <name evidence="1" type="ORF">DNK49_02645</name>
</gene>
<organism evidence="1 2">
    <name type="scientific">Parazoarcus communis SWub3 = DSM 12120</name>
    <dbReference type="NCBI Taxonomy" id="1121029"/>
    <lineage>
        <taxon>Bacteria</taxon>
        <taxon>Pseudomonadati</taxon>
        <taxon>Pseudomonadota</taxon>
        <taxon>Betaproteobacteria</taxon>
        <taxon>Rhodocyclales</taxon>
        <taxon>Zoogloeaceae</taxon>
        <taxon>Parazoarcus</taxon>
    </lineage>
</organism>
<dbReference type="Proteomes" id="UP000248259">
    <property type="component" value="Unassembled WGS sequence"/>
</dbReference>
<reference evidence="1 2" key="1">
    <citation type="submission" date="2018-06" db="EMBL/GenBank/DDBJ databases">
        <title>Azoarcus communis strain SWub3 genome.</title>
        <authorList>
            <person name="Zorraquino Salvo V."/>
            <person name="Toubiana D."/>
            <person name="Blumwald E."/>
        </authorList>
    </citation>
    <scope>NUCLEOTIDE SEQUENCE [LARGE SCALE GENOMIC DNA]</scope>
    <source>
        <strain evidence="1 2">SWub3</strain>
    </source>
</reference>
<dbReference type="AlphaFoldDB" id="A0A323V4S1"/>
<proteinExistence type="predicted"/>
<comment type="caution">
    <text evidence="1">The sequence shown here is derived from an EMBL/GenBank/DDBJ whole genome shotgun (WGS) entry which is preliminary data.</text>
</comment>
<protein>
    <submittedName>
        <fullName evidence="1">Type II secretion system protein</fullName>
    </submittedName>
</protein>
<accession>A0A323V4S1</accession>
<dbReference type="EMBL" id="QKOE01000001">
    <property type="protein sequence ID" value="PZA18446.1"/>
    <property type="molecule type" value="Genomic_DNA"/>
</dbReference>
<keyword evidence="2" id="KW-1185">Reference proteome</keyword>
<evidence type="ECO:0000313" key="2">
    <source>
        <dbReference type="Proteomes" id="UP000248259"/>
    </source>
</evidence>